<reference evidence="2" key="1">
    <citation type="submission" date="2021-01" db="EMBL/GenBank/DDBJ databases">
        <authorList>
            <person name="Corre E."/>
            <person name="Pelletier E."/>
            <person name="Niang G."/>
            <person name="Scheremetjew M."/>
            <person name="Finn R."/>
            <person name="Kale V."/>
            <person name="Holt S."/>
            <person name="Cochrane G."/>
            <person name="Meng A."/>
            <person name="Brown T."/>
            <person name="Cohen L."/>
        </authorList>
    </citation>
    <scope>NUCLEOTIDE SEQUENCE</scope>
    <source>
        <strain evidence="2">NIES-381</strain>
    </source>
</reference>
<organism evidence="2">
    <name type="scientific">Eutreptiella gymnastica</name>
    <dbReference type="NCBI Taxonomy" id="73025"/>
    <lineage>
        <taxon>Eukaryota</taxon>
        <taxon>Discoba</taxon>
        <taxon>Euglenozoa</taxon>
        <taxon>Euglenida</taxon>
        <taxon>Spirocuta</taxon>
        <taxon>Euglenophyceae</taxon>
        <taxon>Eutreptiales</taxon>
        <taxon>Eutreptiaceae</taxon>
        <taxon>Eutreptiella</taxon>
    </lineage>
</organism>
<dbReference type="SUPFAM" id="SSF53474">
    <property type="entry name" value="alpha/beta-Hydrolases"/>
    <property type="match status" value="1"/>
</dbReference>
<evidence type="ECO:0000256" key="1">
    <source>
        <dbReference type="SAM" id="Phobius"/>
    </source>
</evidence>
<keyword evidence="1" id="KW-0472">Membrane</keyword>
<name>A0A7S1IG54_9EUGL</name>
<feature type="transmembrane region" description="Helical" evidence="1">
    <location>
        <begin position="126"/>
        <end position="143"/>
    </location>
</feature>
<dbReference type="AlphaFoldDB" id="A0A7S1IG54"/>
<protein>
    <recommendedName>
        <fullName evidence="3">GPI inositol-deacylase</fullName>
    </recommendedName>
</protein>
<keyword evidence="1" id="KW-0812">Transmembrane</keyword>
<evidence type="ECO:0008006" key="3">
    <source>
        <dbReference type="Google" id="ProtNLM"/>
    </source>
</evidence>
<dbReference type="Gene3D" id="3.40.50.1820">
    <property type="entry name" value="alpha/beta hydrolase"/>
    <property type="match status" value="1"/>
</dbReference>
<evidence type="ECO:0000313" key="2">
    <source>
        <dbReference type="EMBL" id="CAD9011400.1"/>
    </source>
</evidence>
<dbReference type="PANTHER" id="PTHR47909">
    <property type="entry name" value="ALPHA/BETA-HYDROLASES SUPERFAMILY PROTEIN"/>
    <property type="match status" value="1"/>
</dbReference>
<feature type="transmembrane region" description="Helical" evidence="1">
    <location>
        <begin position="26"/>
        <end position="45"/>
    </location>
</feature>
<dbReference type="PANTHER" id="PTHR47909:SF2">
    <property type="entry name" value="GPI INOSITOL-DEACYLASE"/>
    <property type="match status" value="1"/>
</dbReference>
<accession>A0A7S1IG54</accession>
<dbReference type="InterPro" id="IPR029058">
    <property type="entry name" value="AB_hydrolase_fold"/>
</dbReference>
<proteinExistence type="predicted"/>
<keyword evidence="1" id="KW-1133">Transmembrane helix</keyword>
<dbReference type="EMBL" id="HBGA01060753">
    <property type="protein sequence ID" value="CAD9011400.1"/>
    <property type="molecule type" value="Transcribed_RNA"/>
</dbReference>
<gene>
    <name evidence="2" type="ORF">EGYM00392_LOCUS22500</name>
</gene>
<sequence>MPLQLVRGKYHDAQVISDLRPHRPAVHGWLLVVAVATASVLVAVLHQQSHRAPIVHQLIRLPQARGMPNPYPRGHQQLRRAPMLTSKALPATTLHSEKPSLVEASDGPEPLAADTKALPLFHSPTVYSWIILGTIVVTSLGLLRHWQPKPSKKRGTGPYHDYAQPPACAIASMSATRTMHSSPSVPAPMPWAKTTPLDNSSAKTNHRHQRLSLDATLGHEADATFSTHALILPGFLSGSQDYESFADSLRQRQRFASVSVLPIRSFGWWPTLFGGCFSFYLNALEKELTNGHGDVTLICHSAGGWLARLYLGLSREGRVYDGRVYAPPSKNVKSVVTLGTPHYSTESYPFGRVDERRKGEDRDLPPLAVTSSLQLTNHLYDDPSLLGCPITSVFGGSIQGQEGNNVGMFYQTGGCAQDSYGDGMTPLEIAVANGSAAVEVECTHGAGEPGWYGSNEGIDQWIDCI</sequence>